<dbReference type="InterPro" id="IPR005025">
    <property type="entry name" value="FMN_Rdtase-like_dom"/>
</dbReference>
<dbReference type="InterPro" id="IPR050712">
    <property type="entry name" value="NAD(P)H-dep_reductase"/>
</dbReference>
<dbReference type="GO" id="GO:0010181">
    <property type="term" value="F:FMN binding"/>
    <property type="evidence" value="ECO:0007669"/>
    <property type="project" value="TreeGrafter"/>
</dbReference>
<reference evidence="2 3" key="1">
    <citation type="submission" date="2019-03" db="EMBL/GenBank/DDBJ databases">
        <title>Draft genome sequences of novel Actinobacteria.</title>
        <authorList>
            <person name="Sahin N."/>
            <person name="Ay H."/>
            <person name="Saygin H."/>
        </authorList>
    </citation>
    <scope>NUCLEOTIDE SEQUENCE [LARGE SCALE GENOMIC DNA]</scope>
    <source>
        <strain evidence="2 3">7K502</strain>
    </source>
</reference>
<organism evidence="2 3">
    <name type="scientific">Saccharopolyspora elongata</name>
    <dbReference type="NCBI Taxonomy" id="2530387"/>
    <lineage>
        <taxon>Bacteria</taxon>
        <taxon>Bacillati</taxon>
        <taxon>Actinomycetota</taxon>
        <taxon>Actinomycetes</taxon>
        <taxon>Pseudonocardiales</taxon>
        <taxon>Pseudonocardiaceae</taxon>
        <taxon>Saccharopolyspora</taxon>
    </lineage>
</organism>
<name>A0A4R4YYW9_9PSEU</name>
<evidence type="ECO:0000313" key="3">
    <source>
        <dbReference type="Proteomes" id="UP000294947"/>
    </source>
</evidence>
<dbReference type="PANTHER" id="PTHR30543:SF21">
    <property type="entry name" value="NAD(P)H-DEPENDENT FMN REDUCTASE LOT6"/>
    <property type="match status" value="1"/>
</dbReference>
<protein>
    <submittedName>
        <fullName evidence="2">NAD(P)H-dependent oxidoreductase</fullName>
    </submittedName>
</protein>
<dbReference type="Pfam" id="PF03358">
    <property type="entry name" value="FMN_red"/>
    <property type="match status" value="1"/>
</dbReference>
<proteinExistence type="predicted"/>
<dbReference type="OrthoDB" id="9812295at2"/>
<evidence type="ECO:0000313" key="2">
    <source>
        <dbReference type="EMBL" id="TDD50741.1"/>
    </source>
</evidence>
<dbReference type="SUPFAM" id="SSF52218">
    <property type="entry name" value="Flavoproteins"/>
    <property type="match status" value="1"/>
</dbReference>
<feature type="domain" description="NADPH-dependent FMN reductase-like" evidence="1">
    <location>
        <begin position="9"/>
        <end position="153"/>
    </location>
</feature>
<dbReference type="AlphaFoldDB" id="A0A4R4YYW9"/>
<dbReference type="InterPro" id="IPR029039">
    <property type="entry name" value="Flavoprotein-like_sf"/>
</dbReference>
<evidence type="ECO:0000259" key="1">
    <source>
        <dbReference type="Pfam" id="PF03358"/>
    </source>
</evidence>
<dbReference type="PANTHER" id="PTHR30543">
    <property type="entry name" value="CHROMATE REDUCTASE"/>
    <property type="match status" value="1"/>
</dbReference>
<dbReference type="Gene3D" id="3.40.50.360">
    <property type="match status" value="1"/>
</dbReference>
<gene>
    <name evidence="2" type="ORF">E1288_16225</name>
</gene>
<dbReference type="GO" id="GO:0016491">
    <property type="term" value="F:oxidoreductase activity"/>
    <property type="evidence" value="ECO:0007669"/>
    <property type="project" value="InterPro"/>
</dbReference>
<dbReference type="EMBL" id="SMKW01000019">
    <property type="protein sequence ID" value="TDD50741.1"/>
    <property type="molecule type" value="Genomic_DNA"/>
</dbReference>
<keyword evidence="3" id="KW-1185">Reference proteome</keyword>
<sequence length="190" mass="20136">MTAPAKEYRVLALSGSLRADSYNTALLRAAGKFNPGPMSIQIYGLGDLPLYDQDLEQGPLPAAVHDLHKYVSQADGLLIATPEHNASIPAALKNAIDWMSRMPDGAGMAGKPVAVVGASPGALGTVRAQLALRQILGSIGADVLAKPEVLVFRAHERFDGNGILTDEFTQNLLVDLLAELARRIGRSDLT</sequence>
<dbReference type="GO" id="GO:0005829">
    <property type="term" value="C:cytosol"/>
    <property type="evidence" value="ECO:0007669"/>
    <property type="project" value="TreeGrafter"/>
</dbReference>
<dbReference type="RefSeq" id="WP_132485887.1">
    <property type="nucleotide sequence ID" value="NZ_SMKW01000019.1"/>
</dbReference>
<accession>A0A4R4YYW9</accession>
<dbReference type="Proteomes" id="UP000294947">
    <property type="component" value="Unassembled WGS sequence"/>
</dbReference>
<comment type="caution">
    <text evidence="2">The sequence shown here is derived from an EMBL/GenBank/DDBJ whole genome shotgun (WGS) entry which is preliminary data.</text>
</comment>